<proteinExistence type="inferred from homology"/>
<keyword evidence="10" id="KW-0443">Lipid metabolism</keyword>
<dbReference type="GO" id="GO:0008654">
    <property type="term" value="P:phospholipid biosynthetic process"/>
    <property type="evidence" value="ECO:0007669"/>
    <property type="project" value="UniProtKB-KW"/>
</dbReference>
<keyword evidence="4" id="KW-0808">Transferase</keyword>
<keyword evidence="6" id="KW-0547">Nucleotide-binding</keyword>
<evidence type="ECO:0000256" key="1">
    <source>
        <dbReference type="ARBA" id="ARBA00001946"/>
    </source>
</evidence>
<organism evidence="14 15">
    <name type="scientific">Atopococcus tabaci</name>
    <dbReference type="NCBI Taxonomy" id="269774"/>
    <lineage>
        <taxon>Bacteria</taxon>
        <taxon>Bacillati</taxon>
        <taxon>Bacillota</taxon>
        <taxon>Bacilli</taxon>
        <taxon>Lactobacillales</taxon>
        <taxon>Carnobacteriaceae</taxon>
        <taxon>Atopococcus</taxon>
    </lineage>
</organism>
<dbReference type="PANTHER" id="PTHR12358">
    <property type="entry name" value="SPHINGOSINE KINASE"/>
    <property type="match status" value="1"/>
</dbReference>
<gene>
    <name evidence="14" type="ORF">Q4F26_01845</name>
</gene>
<dbReference type="InterPro" id="IPR001206">
    <property type="entry name" value="Diacylglycerol_kinase_cat_dom"/>
</dbReference>
<dbReference type="InterPro" id="IPR050187">
    <property type="entry name" value="Lipid_Phosphate_FormReg"/>
</dbReference>
<evidence type="ECO:0000256" key="2">
    <source>
        <dbReference type="ARBA" id="ARBA00005983"/>
    </source>
</evidence>
<keyword evidence="8" id="KW-0067">ATP-binding</keyword>
<dbReference type="SUPFAM" id="SSF111331">
    <property type="entry name" value="NAD kinase/diacylglycerol kinase-like"/>
    <property type="match status" value="1"/>
</dbReference>
<evidence type="ECO:0000256" key="5">
    <source>
        <dbReference type="ARBA" id="ARBA00022723"/>
    </source>
</evidence>
<keyword evidence="3" id="KW-0444">Lipid biosynthesis</keyword>
<keyword evidence="12" id="KW-1208">Phospholipid metabolism</keyword>
<dbReference type="InterPro" id="IPR016064">
    <property type="entry name" value="NAD/diacylglycerol_kinase_sf"/>
</dbReference>
<keyword evidence="15" id="KW-1185">Reference proteome</keyword>
<protein>
    <submittedName>
        <fullName evidence="14">Diacylglycerol kinase family lipid kinase</fullName>
    </submittedName>
</protein>
<sequence length="298" mass="32883">MSSALILYNPESGNQESEEVALYLRESLQFKHQEIKLKASQKPDDLIFFAQKAAEEDYERIYILGGDGSVHEVVNAIAELKTCPTIGVIPTGTVNNCARMLNMPVNPWQAAERIGQAQKRKIDIGKINNQYFVSTISAGSLPQSAAETSSELKEQLGPAAYLVEGLQALQDEEAKKYNLVLDGTKITDEYSLFLVALGNSVLGIENFFPEASLNDGFLSVFGLKETTLLEKLSLLPDWFRESEVDSEQFIKGRYQEIILAADEGEEIETTVDGDPGPSSPLTISILPSHLSFLFLEDK</sequence>
<evidence type="ECO:0000256" key="8">
    <source>
        <dbReference type="ARBA" id="ARBA00022840"/>
    </source>
</evidence>
<evidence type="ECO:0000256" key="11">
    <source>
        <dbReference type="ARBA" id="ARBA00023209"/>
    </source>
</evidence>
<reference evidence="14" key="1">
    <citation type="submission" date="2023-07" db="EMBL/GenBank/DDBJ databases">
        <title>Between Cages and Wild: Unraveling the Impact of Captivity on Animal Microbiomes and Antimicrobial Resistance.</title>
        <authorList>
            <person name="Schmartz G.P."/>
            <person name="Rehner J."/>
            <person name="Schuff M.J."/>
            <person name="Becker S.L."/>
            <person name="Kravczyk M."/>
            <person name="Gurevich A."/>
            <person name="Francke R."/>
            <person name="Mueller R."/>
            <person name="Keller V."/>
            <person name="Keller A."/>
        </authorList>
    </citation>
    <scope>NUCLEOTIDE SEQUENCE</scope>
    <source>
        <strain evidence="14">S39M_St_73</strain>
    </source>
</reference>
<dbReference type="AlphaFoldDB" id="A0AA43ZRR4"/>
<keyword evidence="9" id="KW-0460">Magnesium</keyword>
<dbReference type="Proteomes" id="UP001171751">
    <property type="component" value="Unassembled WGS sequence"/>
</dbReference>
<dbReference type="Pfam" id="PF00781">
    <property type="entry name" value="DAGK_cat"/>
    <property type="match status" value="1"/>
</dbReference>
<dbReference type="GO" id="GO:0005886">
    <property type="term" value="C:plasma membrane"/>
    <property type="evidence" value="ECO:0007669"/>
    <property type="project" value="TreeGrafter"/>
</dbReference>
<dbReference type="InterPro" id="IPR005218">
    <property type="entry name" value="Diacylglycerol/lipid_kinase"/>
</dbReference>
<evidence type="ECO:0000256" key="4">
    <source>
        <dbReference type="ARBA" id="ARBA00022679"/>
    </source>
</evidence>
<feature type="domain" description="DAGKc" evidence="13">
    <location>
        <begin position="1"/>
        <end position="131"/>
    </location>
</feature>
<dbReference type="PROSITE" id="PS50146">
    <property type="entry name" value="DAGK"/>
    <property type="match status" value="1"/>
</dbReference>
<accession>A0AA43ZRR4</accession>
<dbReference type="SMART" id="SM00046">
    <property type="entry name" value="DAGKc"/>
    <property type="match status" value="1"/>
</dbReference>
<evidence type="ECO:0000256" key="9">
    <source>
        <dbReference type="ARBA" id="ARBA00022842"/>
    </source>
</evidence>
<dbReference type="PANTHER" id="PTHR12358:SF106">
    <property type="entry name" value="LIPID KINASE YEGS"/>
    <property type="match status" value="1"/>
</dbReference>
<keyword evidence="11" id="KW-0594">Phospholipid biosynthesis</keyword>
<evidence type="ECO:0000256" key="7">
    <source>
        <dbReference type="ARBA" id="ARBA00022777"/>
    </source>
</evidence>
<evidence type="ECO:0000256" key="10">
    <source>
        <dbReference type="ARBA" id="ARBA00023098"/>
    </source>
</evidence>
<dbReference type="GO" id="GO:0004143">
    <property type="term" value="F:ATP-dependent diacylglycerol kinase activity"/>
    <property type="evidence" value="ECO:0007669"/>
    <property type="project" value="TreeGrafter"/>
</dbReference>
<keyword evidence="7 14" id="KW-0418">Kinase</keyword>
<evidence type="ECO:0000313" key="15">
    <source>
        <dbReference type="Proteomes" id="UP001171751"/>
    </source>
</evidence>
<dbReference type="InterPro" id="IPR045540">
    <property type="entry name" value="YegS/DAGK_C"/>
</dbReference>
<comment type="cofactor">
    <cofactor evidence="1">
        <name>Mg(2+)</name>
        <dbReference type="ChEBI" id="CHEBI:18420"/>
    </cofactor>
</comment>
<comment type="caution">
    <text evidence="14">The sequence shown here is derived from an EMBL/GenBank/DDBJ whole genome shotgun (WGS) entry which is preliminary data.</text>
</comment>
<comment type="similarity">
    <text evidence="2">Belongs to the diacylglycerol/lipid kinase family.</text>
</comment>
<dbReference type="Pfam" id="PF19279">
    <property type="entry name" value="YegS_C"/>
    <property type="match status" value="1"/>
</dbReference>
<dbReference type="GO" id="GO:0005524">
    <property type="term" value="F:ATP binding"/>
    <property type="evidence" value="ECO:0007669"/>
    <property type="project" value="UniProtKB-KW"/>
</dbReference>
<evidence type="ECO:0000259" key="13">
    <source>
        <dbReference type="PROSITE" id="PS50146"/>
    </source>
</evidence>
<name>A0AA43ZRR4_9LACT</name>
<evidence type="ECO:0000256" key="12">
    <source>
        <dbReference type="ARBA" id="ARBA00023264"/>
    </source>
</evidence>
<dbReference type="GO" id="GO:0046872">
    <property type="term" value="F:metal ion binding"/>
    <property type="evidence" value="ECO:0007669"/>
    <property type="project" value="UniProtKB-KW"/>
</dbReference>
<dbReference type="Gene3D" id="2.60.200.40">
    <property type="match status" value="1"/>
</dbReference>
<evidence type="ECO:0000256" key="3">
    <source>
        <dbReference type="ARBA" id="ARBA00022516"/>
    </source>
</evidence>
<dbReference type="InterPro" id="IPR017438">
    <property type="entry name" value="ATP-NAD_kinase_N"/>
</dbReference>
<dbReference type="NCBIfam" id="TIGR00147">
    <property type="entry name" value="YegS/Rv2252/BmrU family lipid kinase"/>
    <property type="match status" value="1"/>
</dbReference>
<dbReference type="Gene3D" id="3.40.50.10330">
    <property type="entry name" value="Probable inorganic polyphosphate/atp-NAD kinase, domain 1"/>
    <property type="match status" value="1"/>
</dbReference>
<evidence type="ECO:0000313" key="14">
    <source>
        <dbReference type="EMBL" id="MDO5457066.1"/>
    </source>
</evidence>
<keyword evidence="5" id="KW-0479">Metal-binding</keyword>
<dbReference type="EMBL" id="JAUNQW010000005">
    <property type="protein sequence ID" value="MDO5457066.1"/>
    <property type="molecule type" value="Genomic_DNA"/>
</dbReference>
<evidence type="ECO:0000256" key="6">
    <source>
        <dbReference type="ARBA" id="ARBA00022741"/>
    </source>
</evidence>